<sequence length="109" mass="11669">MAVAALALAGFVPSAEGAATVRNDDMTTVAATAKCKSLTALSNVNVRKSASTKSTILRLWDKGTKCCDIKGVDGGSYKNACGIKSYHYWRKVNYRGTVGYVPNVRVKYS</sequence>
<keyword evidence="2" id="KW-1185">Reference proteome</keyword>
<dbReference type="Gene3D" id="2.30.30.40">
    <property type="entry name" value="SH3 Domains"/>
    <property type="match status" value="1"/>
</dbReference>
<dbReference type="RefSeq" id="WP_328338128.1">
    <property type="nucleotide sequence ID" value="NZ_CP107906.1"/>
</dbReference>
<accession>A0ABZ1NR11</accession>
<protein>
    <recommendedName>
        <fullName evidence="3">SH3 domain-containing protein</fullName>
    </recommendedName>
</protein>
<gene>
    <name evidence="1" type="ORF">OHB29_12900</name>
</gene>
<evidence type="ECO:0000313" key="2">
    <source>
        <dbReference type="Proteomes" id="UP001341259"/>
    </source>
</evidence>
<dbReference type="EMBL" id="CP107906">
    <property type="protein sequence ID" value="WUG93874.1"/>
    <property type="molecule type" value="Genomic_DNA"/>
</dbReference>
<organism evidence="1 2">
    <name type="scientific">Streptomyces violaceus</name>
    <name type="common">Streptomyces venezuelae</name>
    <dbReference type="NCBI Taxonomy" id="1936"/>
    <lineage>
        <taxon>Bacteria</taxon>
        <taxon>Bacillati</taxon>
        <taxon>Actinomycetota</taxon>
        <taxon>Actinomycetes</taxon>
        <taxon>Kitasatosporales</taxon>
        <taxon>Streptomycetaceae</taxon>
        <taxon>Streptomyces</taxon>
    </lineage>
</organism>
<reference evidence="1 2" key="1">
    <citation type="submission" date="2022-10" db="EMBL/GenBank/DDBJ databases">
        <title>The complete genomes of actinobacterial strains from the NBC collection.</title>
        <authorList>
            <person name="Joergensen T.S."/>
            <person name="Alvarez Arevalo M."/>
            <person name="Sterndorff E.B."/>
            <person name="Faurdal D."/>
            <person name="Vuksanovic O."/>
            <person name="Mourched A.-S."/>
            <person name="Charusanti P."/>
            <person name="Shaw S."/>
            <person name="Blin K."/>
            <person name="Weber T."/>
        </authorList>
    </citation>
    <scope>NUCLEOTIDE SEQUENCE [LARGE SCALE GENOMIC DNA]</scope>
    <source>
        <strain evidence="1 2">NBC_00456</strain>
    </source>
</reference>
<proteinExistence type="predicted"/>
<name>A0ABZ1NR11_STRVL</name>
<evidence type="ECO:0008006" key="3">
    <source>
        <dbReference type="Google" id="ProtNLM"/>
    </source>
</evidence>
<evidence type="ECO:0000313" key="1">
    <source>
        <dbReference type="EMBL" id="WUG93874.1"/>
    </source>
</evidence>
<dbReference type="Proteomes" id="UP001341259">
    <property type="component" value="Chromosome"/>
</dbReference>